<reference evidence="5" key="1">
    <citation type="submission" date="2020-10" db="EMBL/GenBank/DDBJ databases">
        <authorList>
            <person name="Gilroy R."/>
        </authorList>
    </citation>
    <scope>NUCLEOTIDE SEQUENCE</scope>
    <source>
        <strain evidence="5">3924</strain>
    </source>
</reference>
<dbReference type="Gene3D" id="3.10.50.40">
    <property type="match status" value="2"/>
</dbReference>
<dbReference type="SUPFAM" id="SSF109998">
    <property type="entry name" value="Triger factor/SurA peptide-binding domain-like"/>
    <property type="match status" value="1"/>
</dbReference>
<accession>A0A940DK86</accession>
<keyword evidence="2 5" id="KW-0413">Isomerase</keyword>
<dbReference type="Proteomes" id="UP000712007">
    <property type="component" value="Unassembled WGS sequence"/>
</dbReference>
<gene>
    <name evidence="5" type="ORF">IAC51_04895</name>
</gene>
<protein>
    <submittedName>
        <fullName evidence="5">Peptidylprolyl isomerase</fullName>
    </submittedName>
</protein>
<evidence type="ECO:0000256" key="1">
    <source>
        <dbReference type="ARBA" id="ARBA00022729"/>
    </source>
</evidence>
<proteinExistence type="predicted"/>
<feature type="domain" description="PpiC" evidence="4">
    <location>
        <begin position="173"/>
        <end position="275"/>
    </location>
</feature>
<dbReference type="AlphaFoldDB" id="A0A940DK86"/>
<feature type="signal peptide" evidence="3">
    <location>
        <begin position="1"/>
        <end position="22"/>
    </location>
</feature>
<dbReference type="InterPro" id="IPR027304">
    <property type="entry name" value="Trigger_fact/SurA_dom_sf"/>
</dbReference>
<dbReference type="InterPro" id="IPR050280">
    <property type="entry name" value="OMP_Chaperone_SurA"/>
</dbReference>
<dbReference type="PANTHER" id="PTHR47637:SF1">
    <property type="entry name" value="CHAPERONE SURA"/>
    <property type="match status" value="1"/>
</dbReference>
<evidence type="ECO:0000259" key="4">
    <source>
        <dbReference type="PROSITE" id="PS50198"/>
    </source>
</evidence>
<dbReference type="Pfam" id="PF00639">
    <property type="entry name" value="Rotamase"/>
    <property type="match status" value="2"/>
</dbReference>
<dbReference type="InterPro" id="IPR000297">
    <property type="entry name" value="PPIase_PpiC"/>
</dbReference>
<dbReference type="GO" id="GO:0003755">
    <property type="term" value="F:peptidyl-prolyl cis-trans isomerase activity"/>
    <property type="evidence" value="ECO:0007669"/>
    <property type="project" value="UniProtKB-KW"/>
</dbReference>
<keyword evidence="1 3" id="KW-0732">Signal</keyword>
<dbReference type="PANTHER" id="PTHR47637">
    <property type="entry name" value="CHAPERONE SURA"/>
    <property type="match status" value="1"/>
</dbReference>
<dbReference type="InterPro" id="IPR046357">
    <property type="entry name" value="PPIase_dom_sf"/>
</dbReference>
<evidence type="ECO:0000256" key="2">
    <source>
        <dbReference type="PROSITE-ProRule" id="PRU00278"/>
    </source>
</evidence>
<reference evidence="5" key="2">
    <citation type="journal article" date="2021" name="PeerJ">
        <title>Extensive microbial diversity within the chicken gut microbiome revealed by metagenomics and culture.</title>
        <authorList>
            <person name="Gilroy R."/>
            <person name="Ravi A."/>
            <person name="Getino M."/>
            <person name="Pursley I."/>
            <person name="Horton D.L."/>
            <person name="Alikhan N.F."/>
            <person name="Baker D."/>
            <person name="Gharbi K."/>
            <person name="Hall N."/>
            <person name="Watson M."/>
            <person name="Adriaenssens E.M."/>
            <person name="Foster-Nyarko E."/>
            <person name="Jarju S."/>
            <person name="Secka A."/>
            <person name="Antonio M."/>
            <person name="Oren A."/>
            <person name="Chaudhuri R.R."/>
            <person name="La Ragione R."/>
            <person name="Hildebrand F."/>
            <person name="Pallen M.J."/>
        </authorList>
    </citation>
    <scope>NUCLEOTIDE SEQUENCE</scope>
    <source>
        <strain evidence="5">3924</strain>
    </source>
</reference>
<organism evidence="5 6">
    <name type="scientific">Candidatus Aphodosoma intestinipullorum</name>
    <dbReference type="NCBI Taxonomy" id="2840674"/>
    <lineage>
        <taxon>Bacteria</taxon>
        <taxon>Pseudomonadati</taxon>
        <taxon>Bacteroidota</taxon>
        <taxon>Bacteroidia</taxon>
        <taxon>Bacteroidales</taxon>
        <taxon>Candidatus Aphodosoma</taxon>
    </lineage>
</organism>
<dbReference type="EMBL" id="JADIMV010000082">
    <property type="protein sequence ID" value="MBO8439971.1"/>
    <property type="molecule type" value="Genomic_DNA"/>
</dbReference>
<comment type="caution">
    <text evidence="5">The sequence shown here is derived from an EMBL/GenBank/DDBJ whole genome shotgun (WGS) entry which is preliminary data.</text>
</comment>
<keyword evidence="2" id="KW-0697">Rotamase</keyword>
<evidence type="ECO:0000313" key="6">
    <source>
        <dbReference type="Proteomes" id="UP000712007"/>
    </source>
</evidence>
<name>A0A940DK86_9BACT</name>
<evidence type="ECO:0000256" key="3">
    <source>
        <dbReference type="SAM" id="SignalP"/>
    </source>
</evidence>
<evidence type="ECO:0000313" key="5">
    <source>
        <dbReference type="EMBL" id="MBO8439971.1"/>
    </source>
</evidence>
<feature type="chain" id="PRO_5037051553" evidence="3">
    <location>
        <begin position="23"/>
        <end position="453"/>
    </location>
</feature>
<dbReference type="PROSITE" id="PS01096">
    <property type="entry name" value="PPIC_PPIASE_1"/>
    <property type="match status" value="1"/>
</dbReference>
<dbReference type="SUPFAM" id="SSF54534">
    <property type="entry name" value="FKBP-like"/>
    <property type="match status" value="2"/>
</dbReference>
<feature type="domain" description="PpiC" evidence="4">
    <location>
        <begin position="278"/>
        <end position="373"/>
    </location>
</feature>
<dbReference type="InterPro" id="IPR023058">
    <property type="entry name" value="PPIase_PpiC_CS"/>
</dbReference>
<sequence>MKVCRRMRLVAVVAMCAAGVAAQESNVIDGVVWVVGDNAILRSEVEQERIDAQYQGARIDGDPYCVIPEMIAINKLFLHQAKIDSIEANMGQVEAQVNMQINAFINDIGSREKLEEYFKMTLPEIQDKLRQRVEEQMIVSQVRSSLIDDVKVTPSEVRKYYNSVNKDSIPTVPAQVEIQMITIEPPIPAEMVEATKQRLRDFADRVNSGDADFSMLARLYSEDVESAKMGGDLGFQGRAAFVPEFSAAAFALTEPGKISRVVETEFGYHIIQLVERRDDRVRCRHILLRPHVSEEVKTEALAQLDSIAELVRTQKITFEDAAAYYSSDKNTRMNGGVMANPNTGSSHFEYQDLPSEISKVVYDMKTGEISEPFPMFSQELGREVYCIVKVKNKLPNHKANLVDDYQVIKTMCENNRKETIIENWIKDKIKDTYIMISPEWRNCDFKYDFWIKQ</sequence>
<dbReference type="PROSITE" id="PS50198">
    <property type="entry name" value="PPIC_PPIASE_2"/>
    <property type="match status" value="2"/>
</dbReference>